<comment type="caution">
    <text evidence="6">The sequence shown here is derived from an EMBL/GenBank/DDBJ whole genome shotgun (WGS) entry which is preliminary data.</text>
</comment>
<dbReference type="EMBL" id="JAJOZR010000011">
    <property type="protein sequence ID" value="MCD7110716.1"/>
    <property type="molecule type" value="Genomic_DNA"/>
</dbReference>
<comment type="catalytic activity">
    <reaction evidence="2 4">
        <text>L-methionyl-[protein] + [thioredoxin]-disulfide + H2O = L-methionyl-(S)-S-oxide-[protein] + [thioredoxin]-dithiol</text>
        <dbReference type="Rhea" id="RHEA:14217"/>
        <dbReference type="Rhea" id="RHEA-COMP:10698"/>
        <dbReference type="Rhea" id="RHEA-COMP:10700"/>
        <dbReference type="Rhea" id="RHEA-COMP:12313"/>
        <dbReference type="Rhea" id="RHEA-COMP:12315"/>
        <dbReference type="ChEBI" id="CHEBI:15377"/>
        <dbReference type="ChEBI" id="CHEBI:16044"/>
        <dbReference type="ChEBI" id="CHEBI:29950"/>
        <dbReference type="ChEBI" id="CHEBI:44120"/>
        <dbReference type="ChEBI" id="CHEBI:50058"/>
        <dbReference type="EC" id="1.8.4.11"/>
    </reaction>
</comment>
<dbReference type="Pfam" id="PF01625">
    <property type="entry name" value="PMSR"/>
    <property type="match status" value="1"/>
</dbReference>
<evidence type="ECO:0000256" key="1">
    <source>
        <dbReference type="ARBA" id="ARBA00023002"/>
    </source>
</evidence>
<accession>A0A9X1NVJ0</accession>
<gene>
    <name evidence="4 6" type="primary">msrA</name>
    <name evidence="6" type="ORF">LRX75_16910</name>
</gene>
<comment type="function">
    <text evidence="4">Has an important function as a repair enzyme for proteins that have been inactivated by oxidation. Catalyzes the reversible oxidation-reduction of methionine sulfoxide in proteins to methionine.</text>
</comment>
<evidence type="ECO:0000313" key="6">
    <source>
        <dbReference type="EMBL" id="MCD7110716.1"/>
    </source>
</evidence>
<evidence type="ECO:0000256" key="2">
    <source>
        <dbReference type="ARBA" id="ARBA00047806"/>
    </source>
</evidence>
<keyword evidence="7" id="KW-1185">Reference proteome</keyword>
<evidence type="ECO:0000313" key="7">
    <source>
        <dbReference type="Proteomes" id="UP001139089"/>
    </source>
</evidence>
<comment type="similarity">
    <text evidence="4">Belongs to the MsrA Met sulfoxide reductase family.</text>
</comment>
<reference evidence="6" key="1">
    <citation type="submission" date="2021-12" db="EMBL/GenBank/DDBJ databases">
        <authorList>
            <person name="Li Y."/>
        </authorList>
    </citation>
    <scope>NUCLEOTIDE SEQUENCE</scope>
    <source>
        <strain evidence="6">DKSPLA3</strain>
    </source>
</reference>
<evidence type="ECO:0000256" key="3">
    <source>
        <dbReference type="ARBA" id="ARBA00048782"/>
    </source>
</evidence>
<dbReference type="SUPFAM" id="SSF55068">
    <property type="entry name" value="Peptide methionine sulfoxide reductase"/>
    <property type="match status" value="1"/>
</dbReference>
<dbReference type="PANTHER" id="PTHR43774:SF1">
    <property type="entry name" value="PEPTIDE METHIONINE SULFOXIDE REDUCTASE MSRA 2"/>
    <property type="match status" value="1"/>
</dbReference>
<dbReference type="PANTHER" id="PTHR43774">
    <property type="entry name" value="PEPTIDE METHIONINE SULFOXIDE REDUCTASE"/>
    <property type="match status" value="1"/>
</dbReference>
<dbReference type="InterPro" id="IPR002569">
    <property type="entry name" value="Met_Sox_Rdtase_MsrA_dom"/>
</dbReference>
<dbReference type="GO" id="GO:0008113">
    <property type="term" value="F:peptide-methionine (S)-S-oxide reductase activity"/>
    <property type="evidence" value="ECO:0007669"/>
    <property type="project" value="UniProtKB-UniRule"/>
</dbReference>
<evidence type="ECO:0000259" key="5">
    <source>
        <dbReference type="Pfam" id="PF01625"/>
    </source>
</evidence>
<dbReference type="Gene3D" id="3.30.1060.10">
    <property type="entry name" value="Peptide methionine sulphoxide reductase MsrA"/>
    <property type="match status" value="1"/>
</dbReference>
<keyword evidence="1 4" id="KW-0560">Oxidoreductase</keyword>
<dbReference type="AlphaFoldDB" id="A0A9X1NVJ0"/>
<name>A0A9X1NVJ0_9HYPH</name>
<proteinExistence type="inferred from homology"/>
<organism evidence="6 7">
    <name type="scientific">Rhizobium quercicola</name>
    <dbReference type="NCBI Taxonomy" id="2901226"/>
    <lineage>
        <taxon>Bacteria</taxon>
        <taxon>Pseudomonadati</taxon>
        <taxon>Pseudomonadota</taxon>
        <taxon>Alphaproteobacteria</taxon>
        <taxon>Hyphomicrobiales</taxon>
        <taxon>Rhizobiaceae</taxon>
        <taxon>Rhizobium/Agrobacterium group</taxon>
        <taxon>Rhizobium</taxon>
    </lineage>
</organism>
<feature type="active site" evidence="4">
    <location>
        <position position="66"/>
    </location>
</feature>
<comment type="catalytic activity">
    <reaction evidence="3 4">
        <text>[thioredoxin]-disulfide + L-methionine + H2O = L-methionine (S)-S-oxide + [thioredoxin]-dithiol</text>
        <dbReference type="Rhea" id="RHEA:19993"/>
        <dbReference type="Rhea" id="RHEA-COMP:10698"/>
        <dbReference type="Rhea" id="RHEA-COMP:10700"/>
        <dbReference type="ChEBI" id="CHEBI:15377"/>
        <dbReference type="ChEBI" id="CHEBI:29950"/>
        <dbReference type="ChEBI" id="CHEBI:50058"/>
        <dbReference type="ChEBI" id="CHEBI:57844"/>
        <dbReference type="ChEBI" id="CHEBI:58772"/>
        <dbReference type="EC" id="1.8.4.11"/>
    </reaction>
</comment>
<dbReference type="Proteomes" id="UP001139089">
    <property type="component" value="Unassembled WGS sequence"/>
</dbReference>
<dbReference type="NCBIfam" id="TIGR00401">
    <property type="entry name" value="msrA"/>
    <property type="match status" value="1"/>
</dbReference>
<feature type="domain" description="Peptide methionine sulphoxide reductase MsrA" evidence="5">
    <location>
        <begin position="59"/>
        <end position="209"/>
    </location>
</feature>
<dbReference type="HAMAP" id="MF_01401">
    <property type="entry name" value="MsrA"/>
    <property type="match status" value="1"/>
</dbReference>
<dbReference type="InterPro" id="IPR036509">
    <property type="entry name" value="Met_Sox_Rdtase_MsrA_sf"/>
</dbReference>
<evidence type="ECO:0000256" key="4">
    <source>
        <dbReference type="HAMAP-Rule" id="MF_01401"/>
    </source>
</evidence>
<sequence length="243" mass="26211">MSKTARSHLRRNLTGGVLGAFALTALIIAVTAVRAGAAEDAVVIPPPSIDEKTSAKTEKAVFAGGCFWGVQGVFQHVKGVTNAVSGYSGGSKETASYETVSGGRTGHAEAVEVTYDPAQVSYGQLLQIFFSVAHNPTQLNFQGPDHGTQYRSAIFTLSPEQKKVADAYVAQLDKAEVFPDKVVTEVADLKGFYTAEAYHQDFLTLNPDYPYIVYNDLPKIENLKTIFPETYRDKPALVSQAKG</sequence>
<protein>
    <recommendedName>
        <fullName evidence="4">Peptide methionine sulfoxide reductase MsrA</fullName>
        <shortName evidence="4">Protein-methionine-S-oxide reductase</shortName>
        <ecNumber evidence="4">1.8.4.11</ecNumber>
    </recommendedName>
    <alternativeName>
        <fullName evidence="4">Peptide-methionine (S)-S-oxide reductase</fullName>
        <shortName evidence="4">Peptide Met(O) reductase</shortName>
    </alternativeName>
</protein>
<dbReference type="EC" id="1.8.4.11" evidence="4"/>
<dbReference type="RefSeq" id="WP_231815871.1">
    <property type="nucleotide sequence ID" value="NZ_JAJOZR010000011.1"/>
</dbReference>